<dbReference type="EMBL" id="JAHDVG010000472">
    <property type="protein sequence ID" value="KAH1179291.1"/>
    <property type="molecule type" value="Genomic_DNA"/>
</dbReference>
<keyword evidence="2" id="KW-1185">Reference proteome</keyword>
<dbReference type="AlphaFoldDB" id="A0A9D3XGJ9"/>
<gene>
    <name evidence="1" type="ORF">KIL84_021874</name>
</gene>
<comment type="caution">
    <text evidence="1">The sequence shown here is derived from an EMBL/GenBank/DDBJ whole genome shotgun (WGS) entry which is preliminary data.</text>
</comment>
<dbReference type="Proteomes" id="UP000827986">
    <property type="component" value="Unassembled WGS sequence"/>
</dbReference>
<accession>A0A9D3XGJ9</accession>
<sequence length="154" mass="17100">MPVSSQRLLPHIASLSESGTAQIPAKYTPRAFNTAPNSSCLRCARGCYAPREHGAFRKQGLKYSQVLLPLACSIFWRNEYTPMEMNIKARDTETPTTTGMSCFSSTGSQLEAGGDFCLQRYRRQAQIHKDTWASNLHCGSGPQIRTMTCTSKLM</sequence>
<protein>
    <submittedName>
        <fullName evidence="1">Uncharacterized protein</fullName>
    </submittedName>
</protein>
<evidence type="ECO:0000313" key="2">
    <source>
        <dbReference type="Proteomes" id="UP000827986"/>
    </source>
</evidence>
<name>A0A9D3XGJ9_9SAUR</name>
<reference evidence="1" key="1">
    <citation type="submission" date="2021-09" db="EMBL/GenBank/DDBJ databases">
        <title>The genome of Mauremys mutica provides insights into the evolution of semi-aquatic lifestyle.</title>
        <authorList>
            <person name="Gong S."/>
            <person name="Gao Y."/>
        </authorList>
    </citation>
    <scope>NUCLEOTIDE SEQUENCE</scope>
    <source>
        <strain evidence="1">MM-2020</strain>
        <tissue evidence="1">Muscle</tissue>
    </source>
</reference>
<evidence type="ECO:0000313" key="1">
    <source>
        <dbReference type="EMBL" id="KAH1179291.1"/>
    </source>
</evidence>
<organism evidence="1 2">
    <name type="scientific">Mauremys mutica</name>
    <name type="common">yellowpond turtle</name>
    <dbReference type="NCBI Taxonomy" id="74926"/>
    <lineage>
        <taxon>Eukaryota</taxon>
        <taxon>Metazoa</taxon>
        <taxon>Chordata</taxon>
        <taxon>Craniata</taxon>
        <taxon>Vertebrata</taxon>
        <taxon>Euteleostomi</taxon>
        <taxon>Archelosauria</taxon>
        <taxon>Testudinata</taxon>
        <taxon>Testudines</taxon>
        <taxon>Cryptodira</taxon>
        <taxon>Durocryptodira</taxon>
        <taxon>Testudinoidea</taxon>
        <taxon>Geoemydidae</taxon>
        <taxon>Geoemydinae</taxon>
        <taxon>Mauremys</taxon>
    </lineage>
</organism>
<proteinExistence type="predicted"/>